<evidence type="ECO:0008006" key="3">
    <source>
        <dbReference type="Google" id="ProtNLM"/>
    </source>
</evidence>
<feature type="region of interest" description="Disordered" evidence="1">
    <location>
        <begin position="242"/>
        <end position="284"/>
    </location>
</feature>
<dbReference type="EMBL" id="KF901125">
    <property type="protein sequence ID" value="AIF18959.1"/>
    <property type="molecule type" value="Genomic_DNA"/>
</dbReference>
<name>A0A075HT60_9EURY</name>
<dbReference type="AlphaFoldDB" id="A0A075HT60"/>
<accession>A0A075HT60</accession>
<protein>
    <recommendedName>
        <fullName evidence="3">CARDB domain-containing protein</fullName>
    </recommendedName>
</protein>
<evidence type="ECO:0000256" key="1">
    <source>
        <dbReference type="SAM" id="MobiDB-lite"/>
    </source>
</evidence>
<feature type="compositionally biased region" description="Acidic residues" evidence="1">
    <location>
        <begin position="265"/>
        <end position="278"/>
    </location>
</feature>
<organism evidence="2">
    <name type="scientific">uncultured marine group II/III euryarchaeote KM3_85_A08</name>
    <dbReference type="NCBI Taxonomy" id="1456525"/>
    <lineage>
        <taxon>Archaea</taxon>
        <taxon>Methanobacteriati</taxon>
        <taxon>Methanobacteriota</taxon>
        <taxon>environmental samples</taxon>
    </lineage>
</organism>
<evidence type="ECO:0000313" key="2">
    <source>
        <dbReference type="EMBL" id="AIF18959.1"/>
    </source>
</evidence>
<proteinExistence type="predicted"/>
<sequence>MRWGLIAGVAILLLTCAAPVHGQLGSWELGIEYPQDNEDVPFNVGTDGGVAIQFFVNNEELVDIGVEFDYEIPFGGEADGPESETIGAGDNKSFTLTVSGIDVWSFAADSKEEFTISATLVTRAGLPIALPGEGQEAVGELKIPTIYSIEVGISDPVGPMNAGSDVILSVTVTNRGNVQDKVGEVEVSDNCPLLTTDNGLDSLMTSNIAPGQSVEANLIATASESHPRRNCKIEVSVSSNGAMNSGGSEIAEDDTTVTIEPPLAEPDEDDEPGGDSDPVEVVSSSLPAPGLVTLICASALAYLAPSRRP</sequence>
<reference evidence="2" key="1">
    <citation type="journal article" date="2014" name="Genome Biol. Evol.">
        <title>Pangenome evidence for extensive interdomain horizontal transfer affecting lineage core and shell genes in uncultured planktonic thaumarchaeota and euryarchaeota.</title>
        <authorList>
            <person name="Deschamps P."/>
            <person name="Zivanovic Y."/>
            <person name="Moreira D."/>
            <person name="Rodriguez-Valera F."/>
            <person name="Lopez-Garcia P."/>
        </authorList>
    </citation>
    <scope>NUCLEOTIDE SEQUENCE</scope>
</reference>